<protein>
    <submittedName>
        <fullName evidence="2">Uncharacterized protein</fullName>
    </submittedName>
</protein>
<sequence length="152" mass="16839">MFRVLWDAAFEAGRQVGISDGPGEVRAESIEEGKRLGVAIAKNEAERAKTKKTDVSIDTSDLDSPRMFTSTSIQTSPSIFSHPSVSVETDTLPMTPDVPTDTKQDTRLDWAEDVSLLPNATLFPVPSQPPRDFTILRSQGPYTHPFQKLHQR</sequence>
<evidence type="ECO:0000313" key="3">
    <source>
        <dbReference type="Proteomes" id="UP000297245"/>
    </source>
</evidence>
<dbReference type="EMBL" id="ML179491">
    <property type="protein sequence ID" value="THU86571.1"/>
    <property type="molecule type" value="Genomic_DNA"/>
</dbReference>
<evidence type="ECO:0000313" key="2">
    <source>
        <dbReference type="EMBL" id="THU86571.1"/>
    </source>
</evidence>
<dbReference type="AlphaFoldDB" id="A0A4S8LCX9"/>
<feature type="region of interest" description="Disordered" evidence="1">
    <location>
        <begin position="121"/>
        <end position="152"/>
    </location>
</feature>
<evidence type="ECO:0000256" key="1">
    <source>
        <dbReference type="SAM" id="MobiDB-lite"/>
    </source>
</evidence>
<organism evidence="2 3">
    <name type="scientific">Dendrothele bispora (strain CBS 962.96)</name>
    <dbReference type="NCBI Taxonomy" id="1314807"/>
    <lineage>
        <taxon>Eukaryota</taxon>
        <taxon>Fungi</taxon>
        <taxon>Dikarya</taxon>
        <taxon>Basidiomycota</taxon>
        <taxon>Agaricomycotina</taxon>
        <taxon>Agaricomycetes</taxon>
        <taxon>Agaricomycetidae</taxon>
        <taxon>Agaricales</taxon>
        <taxon>Agaricales incertae sedis</taxon>
        <taxon>Dendrothele</taxon>
    </lineage>
</organism>
<gene>
    <name evidence="2" type="ORF">K435DRAFT_605610</name>
</gene>
<accession>A0A4S8LCX9</accession>
<feature type="region of interest" description="Disordered" evidence="1">
    <location>
        <begin position="48"/>
        <end position="106"/>
    </location>
</feature>
<feature type="compositionally biased region" description="Polar residues" evidence="1">
    <location>
        <begin position="67"/>
        <end position="89"/>
    </location>
</feature>
<reference evidence="2 3" key="1">
    <citation type="journal article" date="2019" name="Nat. Ecol. Evol.">
        <title>Megaphylogeny resolves global patterns of mushroom evolution.</title>
        <authorList>
            <person name="Varga T."/>
            <person name="Krizsan K."/>
            <person name="Foldi C."/>
            <person name="Dima B."/>
            <person name="Sanchez-Garcia M."/>
            <person name="Sanchez-Ramirez S."/>
            <person name="Szollosi G.J."/>
            <person name="Szarkandi J.G."/>
            <person name="Papp V."/>
            <person name="Albert L."/>
            <person name="Andreopoulos W."/>
            <person name="Angelini C."/>
            <person name="Antonin V."/>
            <person name="Barry K.W."/>
            <person name="Bougher N.L."/>
            <person name="Buchanan P."/>
            <person name="Buyck B."/>
            <person name="Bense V."/>
            <person name="Catcheside P."/>
            <person name="Chovatia M."/>
            <person name="Cooper J."/>
            <person name="Damon W."/>
            <person name="Desjardin D."/>
            <person name="Finy P."/>
            <person name="Geml J."/>
            <person name="Haridas S."/>
            <person name="Hughes K."/>
            <person name="Justo A."/>
            <person name="Karasinski D."/>
            <person name="Kautmanova I."/>
            <person name="Kiss B."/>
            <person name="Kocsube S."/>
            <person name="Kotiranta H."/>
            <person name="LaButti K.M."/>
            <person name="Lechner B.E."/>
            <person name="Liimatainen K."/>
            <person name="Lipzen A."/>
            <person name="Lukacs Z."/>
            <person name="Mihaltcheva S."/>
            <person name="Morgado L.N."/>
            <person name="Niskanen T."/>
            <person name="Noordeloos M.E."/>
            <person name="Ohm R.A."/>
            <person name="Ortiz-Santana B."/>
            <person name="Ovrebo C."/>
            <person name="Racz N."/>
            <person name="Riley R."/>
            <person name="Savchenko A."/>
            <person name="Shiryaev A."/>
            <person name="Soop K."/>
            <person name="Spirin V."/>
            <person name="Szebenyi C."/>
            <person name="Tomsovsky M."/>
            <person name="Tulloss R.E."/>
            <person name="Uehling J."/>
            <person name="Grigoriev I.V."/>
            <person name="Vagvolgyi C."/>
            <person name="Papp T."/>
            <person name="Martin F.M."/>
            <person name="Miettinen O."/>
            <person name="Hibbett D.S."/>
            <person name="Nagy L.G."/>
        </authorList>
    </citation>
    <scope>NUCLEOTIDE SEQUENCE [LARGE SCALE GENOMIC DNA]</scope>
    <source>
        <strain evidence="2 3">CBS 962.96</strain>
    </source>
</reference>
<proteinExistence type="predicted"/>
<feature type="non-terminal residue" evidence="2">
    <location>
        <position position="152"/>
    </location>
</feature>
<name>A0A4S8LCX9_DENBC</name>
<keyword evidence="3" id="KW-1185">Reference proteome</keyword>
<dbReference type="Proteomes" id="UP000297245">
    <property type="component" value="Unassembled WGS sequence"/>
</dbReference>